<dbReference type="InterPro" id="IPR025761">
    <property type="entry name" value="FFD_box"/>
</dbReference>
<proteinExistence type="predicted"/>
<dbReference type="SMART" id="SM01199">
    <property type="entry name" value="FDF"/>
    <property type="match status" value="1"/>
</dbReference>
<evidence type="ECO:0000259" key="4">
    <source>
        <dbReference type="PROSITE" id="PS51513"/>
    </source>
</evidence>
<evidence type="ECO:0000256" key="2">
    <source>
        <dbReference type="SAM" id="MobiDB-lite"/>
    </source>
</evidence>
<sequence length="543" mass="59019">MATESAVKGPPSNSPGDSYIGSFISLLSKSEIRYEGVLYFLNVHDSTIGLKNEGRRKDSPQIPPSEKVYEYILFRGNDIKNLQIKSPPTSAKSEEQIHNDPAIIQSQLNSLPAASFGGRSSTESIQRQDSLDMFSKAIPAGLLSHQPATQPGPSNQSAAPQVADHQSFSTSMYLNGHNGISSNSSSSLQQPGPLQSPSMVVSPSPYQSWVQTPETEVPNKVGWTPLSDYGFPVSSTTTSTLVNQTPSPSPAPLQISDKLDVNSLLPNKAPMPYPTPMTFNGSNMHSFSSPHKEINSIDNQISENICPDPRSIYLGPVFHHPSSFVGYTSGPLPIPPSLLTPDQFAHPRENVSPLTQNLNSKQKDMGSLIPTSSNSSVLMPSIVSQAPLLPLPTLAPKPHSIASQFNEEFDFEAMNEKFNKDEVWGSLGKATMNIEGGDDNASSISSGDKDIQGMIPSPKFAYKKDDFFDTISCNSVTSGRNGQHRLSERIKLDTETFGSFQHRPNFGHGGYGGGRNMNFRGSNNWGRGYGYGRRGRGPNFHRF</sequence>
<comment type="caution">
    <text evidence="5">The sequence shown here is derived from an EMBL/GenBank/DDBJ whole genome shotgun (WGS) entry which is preliminary data.</text>
</comment>
<evidence type="ECO:0000313" key="5">
    <source>
        <dbReference type="EMBL" id="MED6182388.1"/>
    </source>
</evidence>
<dbReference type="InterPro" id="IPR025762">
    <property type="entry name" value="DFDF"/>
</dbReference>
<dbReference type="Gene3D" id="2.30.30.100">
    <property type="match status" value="1"/>
</dbReference>
<feature type="domain" description="FFD box profile" evidence="4">
    <location>
        <begin position="460"/>
        <end position="475"/>
    </location>
</feature>
<dbReference type="InterPro" id="IPR019050">
    <property type="entry name" value="FDF_dom"/>
</dbReference>
<feature type="compositionally biased region" description="Polar residues" evidence="2">
    <location>
        <begin position="146"/>
        <end position="173"/>
    </location>
</feature>
<name>A0ABU6WEF1_9FABA</name>
<evidence type="ECO:0000313" key="6">
    <source>
        <dbReference type="Proteomes" id="UP001341840"/>
    </source>
</evidence>
<dbReference type="SMART" id="SM01271">
    <property type="entry name" value="LSM14"/>
    <property type="match status" value="1"/>
</dbReference>
<accession>A0ABU6WEF1</accession>
<dbReference type="PROSITE" id="PS51512">
    <property type="entry name" value="DFDF"/>
    <property type="match status" value="1"/>
</dbReference>
<dbReference type="SUPFAM" id="SSF50182">
    <property type="entry name" value="Sm-like ribonucleoproteins"/>
    <property type="match status" value="1"/>
</dbReference>
<dbReference type="Pfam" id="PF12701">
    <property type="entry name" value="LSM14"/>
    <property type="match status" value="1"/>
</dbReference>
<dbReference type="Proteomes" id="UP001341840">
    <property type="component" value="Unassembled WGS sequence"/>
</dbReference>
<organism evidence="5 6">
    <name type="scientific">Stylosanthes scabra</name>
    <dbReference type="NCBI Taxonomy" id="79078"/>
    <lineage>
        <taxon>Eukaryota</taxon>
        <taxon>Viridiplantae</taxon>
        <taxon>Streptophyta</taxon>
        <taxon>Embryophyta</taxon>
        <taxon>Tracheophyta</taxon>
        <taxon>Spermatophyta</taxon>
        <taxon>Magnoliopsida</taxon>
        <taxon>eudicotyledons</taxon>
        <taxon>Gunneridae</taxon>
        <taxon>Pentapetalae</taxon>
        <taxon>rosids</taxon>
        <taxon>fabids</taxon>
        <taxon>Fabales</taxon>
        <taxon>Fabaceae</taxon>
        <taxon>Papilionoideae</taxon>
        <taxon>50 kb inversion clade</taxon>
        <taxon>dalbergioids sensu lato</taxon>
        <taxon>Dalbergieae</taxon>
        <taxon>Pterocarpus clade</taxon>
        <taxon>Stylosanthes</taxon>
    </lineage>
</organism>
<dbReference type="CDD" id="cd01736">
    <property type="entry name" value="LSm14_N"/>
    <property type="match status" value="1"/>
</dbReference>
<feature type="short sequence motif" description="FFD box" evidence="1">
    <location>
        <begin position="460"/>
        <end position="475"/>
    </location>
</feature>
<feature type="domain" description="DFDF" evidence="3">
    <location>
        <begin position="397"/>
        <end position="433"/>
    </location>
</feature>
<feature type="compositionally biased region" description="Polar residues" evidence="2">
    <location>
        <begin position="199"/>
        <end position="213"/>
    </location>
</feature>
<protein>
    <submittedName>
        <fullName evidence="5">Uncharacterized protein</fullName>
    </submittedName>
</protein>
<dbReference type="InterPro" id="IPR025609">
    <property type="entry name" value="Lsm14-like_N"/>
</dbReference>
<feature type="compositionally biased region" description="Low complexity" evidence="2">
    <location>
        <begin position="174"/>
        <end position="198"/>
    </location>
</feature>
<reference evidence="5 6" key="1">
    <citation type="journal article" date="2023" name="Plants (Basel)">
        <title>Bridging the Gap: Combining Genomics and Transcriptomics Approaches to Understand Stylosanthes scabra, an Orphan Legume from the Brazilian Caatinga.</title>
        <authorList>
            <person name="Ferreira-Neto J.R.C."/>
            <person name="da Silva M.D."/>
            <person name="Binneck E."/>
            <person name="de Melo N.F."/>
            <person name="da Silva R.H."/>
            <person name="de Melo A.L.T.M."/>
            <person name="Pandolfi V."/>
            <person name="Bustamante F.O."/>
            <person name="Brasileiro-Vidal A.C."/>
            <person name="Benko-Iseppon A.M."/>
        </authorList>
    </citation>
    <scope>NUCLEOTIDE SEQUENCE [LARGE SCALE GENOMIC DNA]</scope>
    <source>
        <tissue evidence="5">Leaves</tissue>
    </source>
</reference>
<dbReference type="PANTHER" id="PTHR13586">
    <property type="entry name" value="SCD6 PROTEIN-RELATED"/>
    <property type="match status" value="1"/>
</dbReference>
<dbReference type="PANTHER" id="PTHR13586:SF23">
    <property type="entry name" value="DECAPPING 5-LIKE PROTEIN-RELATED"/>
    <property type="match status" value="1"/>
</dbReference>
<keyword evidence="6" id="KW-1185">Reference proteome</keyword>
<feature type="region of interest" description="Disordered" evidence="2">
    <location>
        <begin position="143"/>
        <end position="213"/>
    </location>
</feature>
<evidence type="ECO:0000259" key="3">
    <source>
        <dbReference type="PROSITE" id="PS51512"/>
    </source>
</evidence>
<dbReference type="PROSITE" id="PS51513">
    <property type="entry name" value="FFD"/>
    <property type="match status" value="1"/>
</dbReference>
<dbReference type="Pfam" id="PF09532">
    <property type="entry name" value="FDF"/>
    <property type="match status" value="1"/>
</dbReference>
<gene>
    <name evidence="5" type="ORF">PIB30_028135</name>
</gene>
<dbReference type="InterPro" id="IPR010920">
    <property type="entry name" value="LSM_dom_sf"/>
</dbReference>
<evidence type="ECO:0000256" key="1">
    <source>
        <dbReference type="PROSITE-ProRule" id="PRU00846"/>
    </source>
</evidence>
<dbReference type="EMBL" id="JASCZI010181353">
    <property type="protein sequence ID" value="MED6182388.1"/>
    <property type="molecule type" value="Genomic_DNA"/>
</dbReference>